<feature type="transmembrane region" description="Helical" evidence="2">
    <location>
        <begin position="179"/>
        <end position="195"/>
    </location>
</feature>
<protein>
    <submittedName>
        <fullName evidence="3">Uncharacterized protein</fullName>
    </submittedName>
</protein>
<sequence length="196" mass="21531">MMEVKTGMGSLGIGSRSSFSPQESDLKGIHHAAGNLRIAVYAAEYQVKLVTLLQTTHLSLLSLQQNRVMRDDGPAVPTRPFQAAFQMHKTISEQRASSHKSVALERATTQLNIADSMLNQQVAKDSKDVAEAARRDSTAMKTTASLTMIYLPATFMTAISSTIFFNTDENGQLPMGRQIWIYVVASTILTTFTFLV</sequence>
<accession>A0ABR4ASZ6</accession>
<keyword evidence="2" id="KW-1133">Transmembrane helix</keyword>
<proteinExistence type="predicted"/>
<evidence type="ECO:0000256" key="2">
    <source>
        <dbReference type="SAM" id="Phobius"/>
    </source>
</evidence>
<keyword evidence="4" id="KW-1185">Reference proteome</keyword>
<comment type="caution">
    <text evidence="3">The sequence shown here is derived from an EMBL/GenBank/DDBJ whole genome shotgun (WGS) entry which is preliminary data.</text>
</comment>
<dbReference type="Proteomes" id="UP001590951">
    <property type="component" value="Unassembled WGS sequence"/>
</dbReference>
<evidence type="ECO:0000313" key="4">
    <source>
        <dbReference type="Proteomes" id="UP001590951"/>
    </source>
</evidence>
<dbReference type="Gene3D" id="1.20.58.340">
    <property type="entry name" value="Magnesium transport protein CorA, transmembrane region"/>
    <property type="match status" value="1"/>
</dbReference>
<keyword evidence="2" id="KW-0812">Transmembrane</keyword>
<dbReference type="EMBL" id="JBHFEH010000078">
    <property type="protein sequence ID" value="KAL2048830.1"/>
    <property type="molecule type" value="Genomic_DNA"/>
</dbReference>
<evidence type="ECO:0000313" key="3">
    <source>
        <dbReference type="EMBL" id="KAL2048830.1"/>
    </source>
</evidence>
<organism evidence="3 4">
    <name type="scientific">Lepraria finkii</name>
    <dbReference type="NCBI Taxonomy" id="1340010"/>
    <lineage>
        <taxon>Eukaryota</taxon>
        <taxon>Fungi</taxon>
        <taxon>Dikarya</taxon>
        <taxon>Ascomycota</taxon>
        <taxon>Pezizomycotina</taxon>
        <taxon>Lecanoromycetes</taxon>
        <taxon>OSLEUM clade</taxon>
        <taxon>Lecanoromycetidae</taxon>
        <taxon>Lecanorales</taxon>
        <taxon>Lecanorineae</taxon>
        <taxon>Stereocaulaceae</taxon>
        <taxon>Lepraria</taxon>
    </lineage>
</organism>
<keyword evidence="2" id="KW-0472">Membrane</keyword>
<feature type="region of interest" description="Disordered" evidence="1">
    <location>
        <begin position="1"/>
        <end position="25"/>
    </location>
</feature>
<feature type="transmembrane region" description="Helical" evidence="2">
    <location>
        <begin position="144"/>
        <end position="167"/>
    </location>
</feature>
<reference evidence="3 4" key="1">
    <citation type="submission" date="2024-09" db="EMBL/GenBank/DDBJ databases">
        <title>Rethinking Asexuality: The Enigmatic Case of Functional Sexual Genes in Lepraria (Stereocaulaceae).</title>
        <authorList>
            <person name="Doellman M."/>
            <person name="Sun Y."/>
            <person name="Barcenas-Pena A."/>
            <person name="Lumbsch H.T."/>
            <person name="Grewe F."/>
        </authorList>
    </citation>
    <scope>NUCLEOTIDE SEQUENCE [LARGE SCALE GENOMIC DNA]</scope>
    <source>
        <strain evidence="3 4">Grewe 0041</strain>
    </source>
</reference>
<name>A0ABR4ASZ6_9LECA</name>
<gene>
    <name evidence="3" type="ORF">ABVK25_010888</name>
</gene>
<evidence type="ECO:0000256" key="1">
    <source>
        <dbReference type="SAM" id="MobiDB-lite"/>
    </source>
</evidence>